<evidence type="ECO:0000313" key="2">
    <source>
        <dbReference type="EMBL" id="CAA7036823.1"/>
    </source>
</evidence>
<keyword evidence="3" id="KW-1185">Reference proteome</keyword>
<dbReference type="Pfam" id="PF13966">
    <property type="entry name" value="zf-RVT"/>
    <property type="match status" value="1"/>
</dbReference>
<organism evidence="2 3">
    <name type="scientific">Microthlaspi erraticum</name>
    <dbReference type="NCBI Taxonomy" id="1685480"/>
    <lineage>
        <taxon>Eukaryota</taxon>
        <taxon>Viridiplantae</taxon>
        <taxon>Streptophyta</taxon>
        <taxon>Embryophyta</taxon>
        <taxon>Tracheophyta</taxon>
        <taxon>Spermatophyta</taxon>
        <taxon>Magnoliopsida</taxon>
        <taxon>eudicotyledons</taxon>
        <taxon>Gunneridae</taxon>
        <taxon>Pentapetalae</taxon>
        <taxon>rosids</taxon>
        <taxon>malvids</taxon>
        <taxon>Brassicales</taxon>
        <taxon>Brassicaceae</taxon>
        <taxon>Coluteocarpeae</taxon>
        <taxon>Microthlaspi</taxon>
    </lineage>
</organism>
<sequence>MDPPAQNRGPDRYLWRNSAGSFDTNFSSKSTWNFLRTLSPTVPWEKVIKKVGVDVPAECILCSQGIETHSHLFFECEFSSELWTSLTTVAVVRTEACNYVRARLLSIPPSSGSSASLLEVFFRCLSGWL</sequence>
<accession>A0A6D2J756</accession>
<evidence type="ECO:0000259" key="1">
    <source>
        <dbReference type="Pfam" id="PF13966"/>
    </source>
</evidence>
<feature type="domain" description="Reverse transcriptase zinc-binding" evidence="1">
    <location>
        <begin position="43"/>
        <end position="83"/>
    </location>
</feature>
<comment type="caution">
    <text evidence="2">The sequence shown here is derived from an EMBL/GenBank/DDBJ whole genome shotgun (WGS) entry which is preliminary data.</text>
</comment>
<reference evidence="2" key="1">
    <citation type="submission" date="2020-01" db="EMBL/GenBank/DDBJ databases">
        <authorList>
            <person name="Mishra B."/>
        </authorList>
    </citation>
    <scope>NUCLEOTIDE SEQUENCE [LARGE SCALE GENOMIC DNA]</scope>
</reference>
<dbReference type="EMBL" id="CACVBM020001164">
    <property type="protein sequence ID" value="CAA7036823.1"/>
    <property type="molecule type" value="Genomic_DNA"/>
</dbReference>
<evidence type="ECO:0000313" key="3">
    <source>
        <dbReference type="Proteomes" id="UP000467841"/>
    </source>
</evidence>
<proteinExistence type="predicted"/>
<gene>
    <name evidence="2" type="ORF">MERR_LOCUS24058</name>
</gene>
<protein>
    <recommendedName>
        <fullName evidence="1">Reverse transcriptase zinc-binding domain-containing protein</fullName>
    </recommendedName>
</protein>
<dbReference type="OrthoDB" id="1210636at2759"/>
<dbReference type="Proteomes" id="UP000467841">
    <property type="component" value="Unassembled WGS sequence"/>
</dbReference>
<dbReference type="AlphaFoldDB" id="A0A6D2J756"/>
<dbReference type="InterPro" id="IPR026960">
    <property type="entry name" value="RVT-Znf"/>
</dbReference>
<name>A0A6D2J756_9BRAS</name>